<gene>
    <name evidence="1" type="ORF">SDC9_184808</name>
</gene>
<comment type="caution">
    <text evidence="1">The sequence shown here is derived from an EMBL/GenBank/DDBJ whole genome shotgun (WGS) entry which is preliminary data.</text>
</comment>
<evidence type="ECO:0000313" key="1">
    <source>
        <dbReference type="EMBL" id="MPN37292.1"/>
    </source>
</evidence>
<dbReference type="EMBL" id="VSSQ01091852">
    <property type="protein sequence ID" value="MPN37292.1"/>
    <property type="molecule type" value="Genomic_DNA"/>
</dbReference>
<organism evidence="1">
    <name type="scientific">bioreactor metagenome</name>
    <dbReference type="NCBI Taxonomy" id="1076179"/>
    <lineage>
        <taxon>unclassified sequences</taxon>
        <taxon>metagenomes</taxon>
        <taxon>ecological metagenomes</taxon>
    </lineage>
</organism>
<reference evidence="1" key="1">
    <citation type="submission" date="2019-08" db="EMBL/GenBank/DDBJ databases">
        <authorList>
            <person name="Kucharzyk K."/>
            <person name="Murdoch R.W."/>
            <person name="Higgins S."/>
            <person name="Loffler F."/>
        </authorList>
    </citation>
    <scope>NUCLEOTIDE SEQUENCE</scope>
</reference>
<accession>A0A645HFY2</accession>
<name>A0A645HFY2_9ZZZZ</name>
<dbReference type="AlphaFoldDB" id="A0A645HFY2"/>
<proteinExistence type="predicted"/>
<sequence>MAAVDYAGSYQGGMEVTAPGDHGGACKQAGCLCRFFCDGAQHIGGLLKGRKTVDEVADSQDCVTYQGVEGLLERMYQPPEAQYIGFHLSGELEGEVVLGL</sequence>
<protein>
    <submittedName>
        <fullName evidence="1">Uncharacterized protein</fullName>
    </submittedName>
</protein>